<dbReference type="PANTHER" id="PTHR24082">
    <property type="entry name" value="NUCLEAR HORMONE RECEPTOR"/>
    <property type="match status" value="1"/>
</dbReference>
<keyword evidence="6 9" id="KW-0804">Transcription</keyword>
<dbReference type="SUPFAM" id="SSF48508">
    <property type="entry name" value="Nuclear receptor ligand-binding domain"/>
    <property type="match status" value="1"/>
</dbReference>
<feature type="domain" description="NR LBD" evidence="12">
    <location>
        <begin position="238"/>
        <end position="459"/>
    </location>
</feature>
<name>A0A9X6NCC0_HYPEX</name>
<evidence type="ECO:0000256" key="1">
    <source>
        <dbReference type="ARBA" id="ARBA00022723"/>
    </source>
</evidence>
<dbReference type="AlphaFoldDB" id="A0A9X6NCC0"/>
<dbReference type="EMBL" id="MTYJ01000229">
    <property type="protein sequence ID" value="OWA51497.1"/>
    <property type="molecule type" value="Genomic_DNA"/>
</dbReference>
<dbReference type="PRINTS" id="PR00047">
    <property type="entry name" value="STROIDFINGER"/>
</dbReference>
<dbReference type="OrthoDB" id="6355676at2759"/>
<dbReference type="InterPro" id="IPR000536">
    <property type="entry name" value="Nucl_hrmn_rcpt_lig-bd"/>
</dbReference>
<dbReference type="Gene3D" id="3.30.50.10">
    <property type="entry name" value="Erythroid Transcription Factor GATA-1, subunit A"/>
    <property type="match status" value="1"/>
</dbReference>
<dbReference type="PROSITE" id="PS51030">
    <property type="entry name" value="NUCLEAR_REC_DBD_2"/>
    <property type="match status" value="1"/>
</dbReference>
<dbReference type="InterPro" id="IPR035500">
    <property type="entry name" value="NHR-like_dom_sf"/>
</dbReference>
<dbReference type="InterPro" id="IPR001723">
    <property type="entry name" value="Nuclear_hrmn_rcpt"/>
</dbReference>
<feature type="region of interest" description="Disordered" evidence="10">
    <location>
        <begin position="1"/>
        <end position="54"/>
    </location>
</feature>
<dbReference type="Pfam" id="PF00105">
    <property type="entry name" value="zf-C4"/>
    <property type="match status" value="1"/>
</dbReference>
<comment type="subcellular location">
    <subcellularLocation>
        <location evidence="9">Nucleus</location>
    </subcellularLocation>
</comment>
<evidence type="ECO:0000256" key="8">
    <source>
        <dbReference type="ARBA" id="ARBA00023242"/>
    </source>
</evidence>
<dbReference type="GO" id="GO:0004879">
    <property type="term" value="F:nuclear receptor activity"/>
    <property type="evidence" value="ECO:0007669"/>
    <property type="project" value="TreeGrafter"/>
</dbReference>
<dbReference type="PROSITE" id="PS00031">
    <property type="entry name" value="NUCLEAR_REC_DBD_1"/>
    <property type="match status" value="1"/>
</dbReference>
<dbReference type="Proteomes" id="UP000192578">
    <property type="component" value="Unassembled WGS sequence"/>
</dbReference>
<evidence type="ECO:0000256" key="2">
    <source>
        <dbReference type="ARBA" id="ARBA00022771"/>
    </source>
</evidence>
<dbReference type="Gene3D" id="1.10.565.10">
    <property type="entry name" value="Retinoid X Receptor"/>
    <property type="match status" value="1"/>
</dbReference>
<evidence type="ECO:0000256" key="9">
    <source>
        <dbReference type="RuleBase" id="RU004334"/>
    </source>
</evidence>
<protein>
    <submittedName>
        <fullName evidence="13">Nuclear hormone receptor HR96</fullName>
    </submittedName>
</protein>
<evidence type="ECO:0000256" key="4">
    <source>
        <dbReference type="ARBA" id="ARBA00023015"/>
    </source>
</evidence>
<keyword evidence="2 9" id="KW-0863">Zinc-finger</keyword>
<dbReference type="GO" id="GO:0045944">
    <property type="term" value="P:positive regulation of transcription by RNA polymerase II"/>
    <property type="evidence" value="ECO:0007669"/>
    <property type="project" value="TreeGrafter"/>
</dbReference>
<keyword evidence="5 9" id="KW-0238">DNA-binding</keyword>
<comment type="caution">
    <text evidence="13">The sequence shown here is derived from an EMBL/GenBank/DDBJ whole genome shotgun (WGS) entry which is preliminary data.</text>
</comment>
<evidence type="ECO:0000256" key="3">
    <source>
        <dbReference type="ARBA" id="ARBA00022833"/>
    </source>
</evidence>
<dbReference type="PROSITE" id="PS51843">
    <property type="entry name" value="NR_LBD"/>
    <property type="match status" value="1"/>
</dbReference>
<dbReference type="GO" id="GO:0030154">
    <property type="term" value="P:cell differentiation"/>
    <property type="evidence" value="ECO:0007669"/>
    <property type="project" value="TreeGrafter"/>
</dbReference>
<dbReference type="GO" id="GO:0008270">
    <property type="term" value="F:zinc ion binding"/>
    <property type="evidence" value="ECO:0007669"/>
    <property type="project" value="UniProtKB-KW"/>
</dbReference>
<dbReference type="GO" id="GO:0000978">
    <property type="term" value="F:RNA polymerase II cis-regulatory region sequence-specific DNA binding"/>
    <property type="evidence" value="ECO:0007669"/>
    <property type="project" value="TreeGrafter"/>
</dbReference>
<keyword evidence="1 9" id="KW-0479">Metal-binding</keyword>
<dbReference type="PRINTS" id="PR00398">
    <property type="entry name" value="STRDHORMONER"/>
</dbReference>
<evidence type="ECO:0000259" key="12">
    <source>
        <dbReference type="PROSITE" id="PS51843"/>
    </source>
</evidence>
<evidence type="ECO:0000256" key="6">
    <source>
        <dbReference type="ARBA" id="ARBA00023163"/>
    </source>
</evidence>
<dbReference type="SMART" id="SM00399">
    <property type="entry name" value="ZnF_C4"/>
    <property type="match status" value="1"/>
</dbReference>
<feature type="compositionally biased region" description="Low complexity" evidence="10">
    <location>
        <begin position="30"/>
        <end position="43"/>
    </location>
</feature>
<proteinExistence type="inferred from homology"/>
<sequence>MSTSDLGSQMEASSQNESPDFMPSLERAMSGGDSPDSSYGGSPKIEKTPSAAAAAQTGNSGKTCRVCGDTALNMNFGAISCESCKAFFRRNALKKKELKCPFKGVCQIDVESRRWCQQCRLKKCFEVGMKRELIKKVKRGISEVDVDCLSNGGAHSPSTPAAEKREKLGGTDSAVSELPVVSDGILTGCVSDVWSPADSAVSSTDSPPSDGSVGPSLGAGLEMLCAFEREKIVELVRANESMMETNLEEETAVVRYPETHRLVDVINMTDIAIRRVIKMAKRITGFKNLIQEDQIALLKGACFEMMILRAVSHYNVEKDCWQGPQATMIKVDILKEAKGNCYEEIRTFIHSFAPELRKDEPLLLILGAIALFHPDRPSLELRGQIRAQQSLYYFLLHSYIRIKYGNNSVRETEALYVQMINKLDLLHLLNDRHISMFMDVNPKDVEPLLIEIFDLNMAIPVKL</sequence>
<dbReference type="Pfam" id="PF00104">
    <property type="entry name" value="Hormone_recep"/>
    <property type="match status" value="1"/>
</dbReference>
<evidence type="ECO:0000313" key="14">
    <source>
        <dbReference type="Proteomes" id="UP000192578"/>
    </source>
</evidence>
<feature type="domain" description="Nuclear receptor" evidence="11">
    <location>
        <begin position="61"/>
        <end position="136"/>
    </location>
</feature>
<dbReference type="InterPro" id="IPR013088">
    <property type="entry name" value="Znf_NHR/GATA"/>
</dbReference>
<keyword evidence="7 9" id="KW-0675">Receptor</keyword>
<feature type="compositionally biased region" description="Polar residues" evidence="10">
    <location>
        <begin position="1"/>
        <end position="18"/>
    </location>
</feature>
<dbReference type="GO" id="GO:0000122">
    <property type="term" value="P:negative regulation of transcription by RNA polymerase II"/>
    <property type="evidence" value="ECO:0007669"/>
    <property type="project" value="TreeGrafter"/>
</dbReference>
<dbReference type="PANTHER" id="PTHR24082:SF283">
    <property type="entry name" value="NUCLEAR HORMONE RECEPTOR HR96"/>
    <property type="match status" value="1"/>
</dbReference>
<dbReference type="InterPro" id="IPR001628">
    <property type="entry name" value="Znf_hrmn_rcpt"/>
</dbReference>
<evidence type="ECO:0000259" key="11">
    <source>
        <dbReference type="PROSITE" id="PS51030"/>
    </source>
</evidence>
<dbReference type="SMART" id="SM00430">
    <property type="entry name" value="HOLI"/>
    <property type="match status" value="1"/>
</dbReference>
<evidence type="ECO:0000256" key="5">
    <source>
        <dbReference type="ARBA" id="ARBA00023125"/>
    </source>
</evidence>
<accession>A0A9X6NCC0</accession>
<dbReference type="SUPFAM" id="SSF57716">
    <property type="entry name" value="Glucocorticoid receptor-like (DNA-binding domain)"/>
    <property type="match status" value="1"/>
</dbReference>
<comment type="similarity">
    <text evidence="9">Belongs to the nuclear hormone receptor family.</text>
</comment>
<gene>
    <name evidence="13" type="ORF">BV898_15977</name>
</gene>
<keyword evidence="14" id="KW-1185">Reference proteome</keyword>
<evidence type="ECO:0000256" key="10">
    <source>
        <dbReference type="SAM" id="MobiDB-lite"/>
    </source>
</evidence>
<keyword evidence="8 9" id="KW-0539">Nucleus</keyword>
<keyword evidence="4 9" id="KW-0805">Transcription regulation</keyword>
<organism evidence="13 14">
    <name type="scientific">Hypsibius exemplaris</name>
    <name type="common">Freshwater tardigrade</name>
    <dbReference type="NCBI Taxonomy" id="2072580"/>
    <lineage>
        <taxon>Eukaryota</taxon>
        <taxon>Metazoa</taxon>
        <taxon>Ecdysozoa</taxon>
        <taxon>Tardigrada</taxon>
        <taxon>Eutardigrada</taxon>
        <taxon>Parachela</taxon>
        <taxon>Hypsibioidea</taxon>
        <taxon>Hypsibiidae</taxon>
        <taxon>Hypsibius</taxon>
    </lineage>
</organism>
<evidence type="ECO:0000313" key="13">
    <source>
        <dbReference type="EMBL" id="OWA51497.1"/>
    </source>
</evidence>
<dbReference type="GO" id="GO:0005634">
    <property type="term" value="C:nucleus"/>
    <property type="evidence" value="ECO:0007669"/>
    <property type="project" value="UniProtKB-SubCell"/>
</dbReference>
<reference evidence="14" key="1">
    <citation type="submission" date="2017-01" db="EMBL/GenBank/DDBJ databases">
        <title>Comparative genomics of anhydrobiosis in the tardigrade Hypsibius dujardini.</title>
        <authorList>
            <person name="Yoshida Y."/>
            <person name="Koutsovoulos G."/>
            <person name="Laetsch D."/>
            <person name="Stevens L."/>
            <person name="Kumar S."/>
            <person name="Horikawa D."/>
            <person name="Ishino K."/>
            <person name="Komine S."/>
            <person name="Tomita M."/>
            <person name="Blaxter M."/>
            <person name="Arakawa K."/>
        </authorList>
    </citation>
    <scope>NUCLEOTIDE SEQUENCE [LARGE SCALE GENOMIC DNA]</scope>
    <source>
        <strain evidence="14">Z151</strain>
    </source>
</reference>
<evidence type="ECO:0000256" key="7">
    <source>
        <dbReference type="ARBA" id="ARBA00023170"/>
    </source>
</evidence>
<dbReference type="InterPro" id="IPR050234">
    <property type="entry name" value="Nuclear_hormone_rcpt_NR1"/>
</dbReference>
<keyword evidence="3 9" id="KW-0862">Zinc</keyword>